<feature type="region of interest" description="Disordered" evidence="1">
    <location>
        <begin position="1"/>
        <end position="22"/>
    </location>
</feature>
<dbReference type="PANTHER" id="PTHR38792:SF3">
    <property type="entry name" value="BNR_ASP-BOX REPEAT DOMAIN PROTEIN (AFU_ORTHOLOGUE AFUA_7G06430)-RELATED"/>
    <property type="match status" value="1"/>
</dbReference>
<dbReference type="AlphaFoldDB" id="A0A1I4BNS0"/>
<evidence type="ECO:0000256" key="2">
    <source>
        <dbReference type="SAM" id="SignalP"/>
    </source>
</evidence>
<dbReference type="PROSITE" id="PS50231">
    <property type="entry name" value="RICIN_B_LECTIN"/>
    <property type="match status" value="1"/>
</dbReference>
<dbReference type="CDD" id="cd15482">
    <property type="entry name" value="Sialidase_non-viral"/>
    <property type="match status" value="1"/>
</dbReference>
<dbReference type="InterPro" id="IPR035992">
    <property type="entry name" value="Ricin_B-like_lectins"/>
</dbReference>
<dbReference type="Gene3D" id="2.120.10.10">
    <property type="match status" value="1"/>
</dbReference>
<organism evidence="4 5">
    <name type="scientific">Amycolatopsis sacchari</name>
    <dbReference type="NCBI Taxonomy" id="115433"/>
    <lineage>
        <taxon>Bacteria</taxon>
        <taxon>Bacillati</taxon>
        <taxon>Actinomycetota</taxon>
        <taxon>Actinomycetes</taxon>
        <taxon>Pseudonocardiales</taxon>
        <taxon>Pseudonocardiaceae</taxon>
        <taxon>Amycolatopsis</taxon>
    </lineage>
</organism>
<reference evidence="4 5" key="1">
    <citation type="submission" date="2016-10" db="EMBL/GenBank/DDBJ databases">
        <authorList>
            <person name="de Groot N.N."/>
        </authorList>
    </citation>
    <scope>NUCLEOTIDE SEQUENCE [LARGE SCALE GENOMIC DNA]</scope>
    <source>
        <strain evidence="4 5">DSM 44468</strain>
    </source>
</reference>
<keyword evidence="4" id="KW-0430">Lectin</keyword>
<dbReference type="CDD" id="cd23451">
    <property type="entry name" value="beta-trefoil_Ricin_laminarinase"/>
    <property type="match status" value="1"/>
</dbReference>
<sequence length="564" mass="58740">MAPGPLVIRHHHPDPRARHRRARRGAVLAAAVLAAAVAAAVPAAAATAATTSGGVLYRPSTASGSTEDASYPRVIRLEHNGSANGTLLATFSHSGTGVAKANFPIYRSTDNGVTWSSSPIGTVTDTQHGWDLDGPTLFELPRAEGSLPAGTLLAAGTAWNHGDYTQQAVEVFVSTDQGAHWTYRSSCAAESGTANTIGHGIWEPEFTVTDHGLICYFSDERPSANNYAQVLAHVVSTDGGLTWGAEVYDVALRNGVDRPGMATVVGLPNGTYAMTYEDCKAGADPDQACDVYFKTSPDAESWNPGSLGTRIETSDHRFLLHTPYLAWSSAGGPNGTLIASGQRVVAGADGSLAIQPEDGHVLFVNRNLGSGAWQEITTPVTTAPTGGYDAGETACAGYSSPLLAASSGGTFLMLAGTHLSTGKCETDFGTATLPKAQGPITGPGDTGKCVDVNTNTSVNGNAVQLYTCGVATGQQWSLETDGTIRAYDKCLNIVDGGTANSSKVELRDCLGTAAQQWQARADGSLYNPQSGRCLDDPAAQTADGTQLQIYDCNGMFTQVWHVPA</sequence>
<dbReference type="EMBL" id="FORP01000029">
    <property type="protein sequence ID" value="SFK69639.1"/>
    <property type="molecule type" value="Genomic_DNA"/>
</dbReference>
<dbReference type="InterPro" id="IPR000772">
    <property type="entry name" value="Ricin_B_lectin"/>
</dbReference>
<dbReference type="InterPro" id="IPR036278">
    <property type="entry name" value="Sialidase_sf"/>
</dbReference>
<keyword evidence="2" id="KW-0732">Signal</keyword>
<feature type="signal peptide" evidence="2">
    <location>
        <begin position="1"/>
        <end position="45"/>
    </location>
</feature>
<protein>
    <submittedName>
        <fullName evidence="4">Ricin-type beta-trefoil lectin domain-containing protein</fullName>
    </submittedName>
</protein>
<evidence type="ECO:0000259" key="3">
    <source>
        <dbReference type="SMART" id="SM00458"/>
    </source>
</evidence>
<dbReference type="SUPFAM" id="SSF50939">
    <property type="entry name" value="Sialidases"/>
    <property type="match status" value="1"/>
</dbReference>
<proteinExistence type="predicted"/>
<dbReference type="Pfam" id="PF00652">
    <property type="entry name" value="Ricin_B_lectin"/>
    <property type="match status" value="1"/>
</dbReference>
<dbReference type="PANTHER" id="PTHR38792">
    <property type="entry name" value="BNR/ASP-BOX REPEAT DOMAIN PROTEIN (AFU_ORTHOLOGUE AFUA_7G06430)-RELATED"/>
    <property type="match status" value="1"/>
</dbReference>
<feature type="chain" id="PRO_5011441710" evidence="2">
    <location>
        <begin position="46"/>
        <end position="564"/>
    </location>
</feature>
<gene>
    <name evidence="4" type="ORF">SAMN05421835_12932</name>
</gene>
<feature type="compositionally biased region" description="Basic residues" evidence="1">
    <location>
        <begin position="8"/>
        <end position="22"/>
    </location>
</feature>
<name>A0A1I4BNS0_9PSEU</name>
<dbReference type="STRING" id="115433.SAMN05421835_12932"/>
<evidence type="ECO:0000313" key="5">
    <source>
        <dbReference type="Proteomes" id="UP000199025"/>
    </source>
</evidence>
<dbReference type="Gene3D" id="2.80.10.50">
    <property type="match status" value="1"/>
</dbReference>
<dbReference type="SMART" id="SM00458">
    <property type="entry name" value="RICIN"/>
    <property type="match status" value="1"/>
</dbReference>
<accession>A0A1I4BNS0</accession>
<evidence type="ECO:0000256" key="1">
    <source>
        <dbReference type="SAM" id="MobiDB-lite"/>
    </source>
</evidence>
<dbReference type="SUPFAM" id="SSF50370">
    <property type="entry name" value="Ricin B-like lectins"/>
    <property type="match status" value="1"/>
</dbReference>
<evidence type="ECO:0000313" key="4">
    <source>
        <dbReference type="EMBL" id="SFK69639.1"/>
    </source>
</evidence>
<feature type="domain" description="Ricin B lectin" evidence="3">
    <location>
        <begin position="435"/>
        <end position="559"/>
    </location>
</feature>
<keyword evidence="5" id="KW-1185">Reference proteome</keyword>
<dbReference type="Proteomes" id="UP000199025">
    <property type="component" value="Unassembled WGS sequence"/>
</dbReference>
<dbReference type="GO" id="GO:0030246">
    <property type="term" value="F:carbohydrate binding"/>
    <property type="evidence" value="ECO:0007669"/>
    <property type="project" value="UniProtKB-KW"/>
</dbReference>